<evidence type="ECO:0000256" key="1">
    <source>
        <dbReference type="ARBA" id="ARBA00008761"/>
    </source>
</evidence>
<dbReference type="PANTHER" id="PTHR30405">
    <property type="entry name" value="TRANSPOSASE"/>
    <property type="match status" value="1"/>
</dbReference>
<feature type="region of interest" description="Disordered" evidence="9">
    <location>
        <begin position="389"/>
        <end position="414"/>
    </location>
</feature>
<organism evidence="13 14">
    <name type="scientific">Streptomyces ossamyceticus</name>
    <dbReference type="NCBI Taxonomy" id="249581"/>
    <lineage>
        <taxon>Bacteria</taxon>
        <taxon>Bacillati</taxon>
        <taxon>Actinomycetota</taxon>
        <taxon>Actinomycetes</taxon>
        <taxon>Kitasatosporales</taxon>
        <taxon>Streptomycetaceae</taxon>
        <taxon>Streptomyces</taxon>
    </lineage>
</organism>
<keyword evidence="8" id="KW-0175">Coiled coil</keyword>
<dbReference type="InterPro" id="IPR021027">
    <property type="entry name" value="Transposase_put_HTH"/>
</dbReference>
<accession>A0ABV2VBN5</accession>
<keyword evidence="6" id="KW-0238">DNA-binding</keyword>
<evidence type="ECO:0000256" key="5">
    <source>
        <dbReference type="ARBA" id="ARBA00022833"/>
    </source>
</evidence>
<dbReference type="EMBL" id="JBEXPZ010000108">
    <property type="protein sequence ID" value="MET9851243.1"/>
    <property type="molecule type" value="Genomic_DNA"/>
</dbReference>
<comment type="similarity">
    <text evidence="1">In the C-terminal section; belongs to the transposase 35 family.</text>
</comment>
<feature type="domain" description="Cas12f1-like TNB" evidence="11">
    <location>
        <begin position="301"/>
        <end position="368"/>
    </location>
</feature>
<proteinExistence type="inferred from homology"/>
<keyword evidence="7" id="KW-0233">DNA recombination</keyword>
<evidence type="ECO:0000256" key="3">
    <source>
        <dbReference type="ARBA" id="ARBA00022578"/>
    </source>
</evidence>
<dbReference type="GO" id="GO:0004519">
    <property type="term" value="F:endonuclease activity"/>
    <property type="evidence" value="ECO:0007669"/>
    <property type="project" value="UniProtKB-KW"/>
</dbReference>
<keyword evidence="14" id="KW-1185">Reference proteome</keyword>
<evidence type="ECO:0000256" key="6">
    <source>
        <dbReference type="ARBA" id="ARBA00023125"/>
    </source>
</evidence>
<evidence type="ECO:0000259" key="11">
    <source>
        <dbReference type="Pfam" id="PF07282"/>
    </source>
</evidence>
<dbReference type="InterPro" id="IPR051399">
    <property type="entry name" value="RNA-guided_DNA_endo/Transpos"/>
</dbReference>
<sequence>MQLRYAFRLYPDAGQRTALARAFGCARVVFNDAVRAREDARKAGQPFPTAGQLSLKLITEAKRTKERSWLGEVSAVVLQQSLRDAETAYRNFFTSLKGTRKGPKLGAPRFKSRKDKRQSVRFTANARWTITGNGRLNLPKIGAVKVKWSRTLPATPTSVTVIKDAAGRFFASFVIDTDPAADQARMPESDRTIGIDLGLTHFAVLSDGTKIGSPRFLRRAEKKLKKAQRELSRKQKGSKNRAKARLKVARAHAKVADARREFHHQLSTRLISENQGIAVEDLSVAGLARTRLAKSVHDAGWASFINMLKYKAARYGRTLVTIDRFTPTSQTCSTCGAVDGPKPLEVREWTCTACGTVHDRDVNAAINVKTAAGLAASACGAPVRPGAIPAQREETGSHGFPTARAAMGAPPART</sequence>
<dbReference type="Pfam" id="PF07282">
    <property type="entry name" value="Cas12f1-like_TNB"/>
    <property type="match status" value="1"/>
</dbReference>
<evidence type="ECO:0000313" key="13">
    <source>
        <dbReference type="EMBL" id="MET9851243.1"/>
    </source>
</evidence>
<feature type="domain" description="Probable transposase IS891/IS1136/IS1341" evidence="10">
    <location>
        <begin position="183"/>
        <end position="289"/>
    </location>
</feature>
<dbReference type="RefSeq" id="WP_355405031.1">
    <property type="nucleotide sequence ID" value="NZ_JBEGHN010000059.1"/>
</dbReference>
<evidence type="ECO:0000256" key="2">
    <source>
        <dbReference type="ARBA" id="ARBA00011044"/>
    </source>
</evidence>
<keyword evidence="5" id="KW-0862">Zinc</keyword>
<keyword evidence="13" id="KW-0255">Endonuclease</keyword>
<evidence type="ECO:0000259" key="12">
    <source>
        <dbReference type="Pfam" id="PF12323"/>
    </source>
</evidence>
<evidence type="ECO:0000259" key="10">
    <source>
        <dbReference type="Pfam" id="PF01385"/>
    </source>
</evidence>
<dbReference type="NCBIfam" id="TIGR01766">
    <property type="entry name" value="IS200/IS605 family accessory protein TnpB-like domain"/>
    <property type="match status" value="1"/>
</dbReference>
<keyword evidence="4" id="KW-0479">Metal-binding</keyword>
<evidence type="ECO:0000256" key="9">
    <source>
        <dbReference type="SAM" id="MobiDB-lite"/>
    </source>
</evidence>
<dbReference type="InterPro" id="IPR001959">
    <property type="entry name" value="Transposase"/>
</dbReference>
<evidence type="ECO:0000256" key="7">
    <source>
        <dbReference type="ARBA" id="ARBA00023172"/>
    </source>
</evidence>
<evidence type="ECO:0000313" key="14">
    <source>
        <dbReference type="Proteomes" id="UP001550210"/>
    </source>
</evidence>
<dbReference type="InterPro" id="IPR010095">
    <property type="entry name" value="Cas12f1-like_TNB"/>
</dbReference>
<gene>
    <name evidence="13" type="ORF">ABZZ21_43320</name>
</gene>
<feature type="coiled-coil region" evidence="8">
    <location>
        <begin position="217"/>
        <end position="261"/>
    </location>
</feature>
<dbReference type="PANTHER" id="PTHR30405:SF25">
    <property type="entry name" value="RNA-GUIDED DNA ENDONUCLEASE INSQ-RELATED"/>
    <property type="match status" value="1"/>
</dbReference>
<feature type="domain" description="Transposase putative helix-turn-helix" evidence="12">
    <location>
        <begin position="1"/>
        <end position="45"/>
    </location>
</feature>
<dbReference type="Pfam" id="PF12323">
    <property type="entry name" value="HTH_OrfB_IS605"/>
    <property type="match status" value="1"/>
</dbReference>
<protein>
    <submittedName>
        <fullName evidence="13">RNA-guided endonuclease TnpB family protein</fullName>
    </submittedName>
</protein>
<reference evidence="13 14" key="1">
    <citation type="submission" date="2024-06" db="EMBL/GenBank/DDBJ databases">
        <title>The Natural Products Discovery Center: Release of the First 8490 Sequenced Strains for Exploring Actinobacteria Biosynthetic Diversity.</title>
        <authorList>
            <person name="Kalkreuter E."/>
            <person name="Kautsar S.A."/>
            <person name="Yang D."/>
            <person name="Bader C.D."/>
            <person name="Teijaro C.N."/>
            <person name="Fluegel L."/>
            <person name="Davis C.M."/>
            <person name="Simpson J.R."/>
            <person name="Lauterbach L."/>
            <person name="Steele A.D."/>
            <person name="Gui C."/>
            <person name="Meng S."/>
            <person name="Li G."/>
            <person name="Viehrig K."/>
            <person name="Ye F."/>
            <person name="Su P."/>
            <person name="Kiefer A.F."/>
            <person name="Nichols A."/>
            <person name="Cepeda A.J."/>
            <person name="Yan W."/>
            <person name="Fan B."/>
            <person name="Jiang Y."/>
            <person name="Adhikari A."/>
            <person name="Zheng C.-J."/>
            <person name="Schuster L."/>
            <person name="Cowan T.M."/>
            <person name="Smanski M.J."/>
            <person name="Chevrette M.G."/>
            <person name="De Carvalho L.P.S."/>
            <person name="Shen B."/>
        </authorList>
    </citation>
    <scope>NUCLEOTIDE SEQUENCE [LARGE SCALE GENOMIC DNA]</scope>
    <source>
        <strain evidence="13 14">NPDC006434</strain>
    </source>
</reference>
<dbReference type="Pfam" id="PF01385">
    <property type="entry name" value="OrfB_IS605"/>
    <property type="match status" value="1"/>
</dbReference>
<name>A0ABV2VBN5_9ACTN</name>
<dbReference type="Proteomes" id="UP001550210">
    <property type="component" value="Unassembled WGS sequence"/>
</dbReference>
<keyword evidence="13" id="KW-0540">Nuclease</keyword>
<evidence type="ECO:0000256" key="4">
    <source>
        <dbReference type="ARBA" id="ARBA00022723"/>
    </source>
</evidence>
<evidence type="ECO:0000256" key="8">
    <source>
        <dbReference type="SAM" id="Coils"/>
    </source>
</evidence>
<comment type="caution">
    <text evidence="13">The sequence shown here is derived from an EMBL/GenBank/DDBJ whole genome shotgun (WGS) entry which is preliminary data.</text>
</comment>
<keyword evidence="13" id="KW-0378">Hydrolase</keyword>
<dbReference type="NCBIfam" id="NF040570">
    <property type="entry name" value="guided_TnpB"/>
    <property type="match status" value="1"/>
</dbReference>
<comment type="similarity">
    <text evidence="2">In the N-terminal section; belongs to the transposase 2 family.</text>
</comment>
<keyword evidence="3" id="KW-0815">Transposition</keyword>